<dbReference type="EMBL" id="FOUB01000035">
    <property type="protein sequence ID" value="SFM55931.1"/>
    <property type="molecule type" value="Genomic_DNA"/>
</dbReference>
<evidence type="ECO:0000256" key="1">
    <source>
        <dbReference type="SAM" id="MobiDB-lite"/>
    </source>
</evidence>
<feature type="compositionally biased region" description="Polar residues" evidence="1">
    <location>
        <begin position="56"/>
        <end position="70"/>
    </location>
</feature>
<organism evidence="2 3">
    <name type="scientific">Nitrosomonas communis</name>
    <dbReference type="NCBI Taxonomy" id="44574"/>
    <lineage>
        <taxon>Bacteria</taxon>
        <taxon>Pseudomonadati</taxon>
        <taxon>Pseudomonadota</taxon>
        <taxon>Betaproteobacteria</taxon>
        <taxon>Nitrosomonadales</taxon>
        <taxon>Nitrosomonadaceae</taxon>
        <taxon>Nitrosomonas</taxon>
    </lineage>
</organism>
<reference evidence="3" key="1">
    <citation type="submission" date="2016-10" db="EMBL/GenBank/DDBJ databases">
        <authorList>
            <person name="Varghese N."/>
            <person name="Submissions S."/>
        </authorList>
    </citation>
    <scope>NUCLEOTIDE SEQUENCE [LARGE SCALE GENOMIC DNA]</scope>
    <source>
        <strain evidence="3">Nm44</strain>
    </source>
</reference>
<keyword evidence="3" id="KW-1185">Reference proteome</keyword>
<accession>A0A1I4RUR9</accession>
<dbReference type="AlphaFoldDB" id="A0A1I4RUR9"/>
<protein>
    <submittedName>
        <fullName evidence="2">Uncharacterized protein</fullName>
    </submittedName>
</protein>
<name>A0A1I4RUR9_9PROT</name>
<proteinExistence type="predicted"/>
<feature type="region of interest" description="Disordered" evidence="1">
    <location>
        <begin position="49"/>
        <end position="70"/>
    </location>
</feature>
<sequence>MNISSGMKVRFHPIIGGRHDGNLYEIRCIGKLYGRDFAWLEGKADPVDMRALSEPQPGQDNYGLSLSPQV</sequence>
<dbReference type="Proteomes" id="UP000183287">
    <property type="component" value="Unassembled WGS sequence"/>
</dbReference>
<dbReference type="RefSeq" id="WP_074905927.1">
    <property type="nucleotide sequence ID" value="NZ_FOUB01000035.1"/>
</dbReference>
<dbReference type="OrthoDB" id="9891713at2"/>
<gene>
    <name evidence="2" type="ORF">SAMN05421863_103531</name>
</gene>
<evidence type="ECO:0000313" key="2">
    <source>
        <dbReference type="EMBL" id="SFM55931.1"/>
    </source>
</evidence>
<evidence type="ECO:0000313" key="3">
    <source>
        <dbReference type="Proteomes" id="UP000183287"/>
    </source>
</evidence>